<sequence>MSASKAKHRKPRTTPSAARAAAVVVGGLAAATAAAPAFAAPTVDTAALTPSSLNGGYYAAATQLQGAVDTVANDALDPSKPDSLGKTVDAVAREAKPLLPQQKLDPASLVRDGSTTSAATGLLGGLPLDSLGGLGG</sequence>
<dbReference type="EMBL" id="JAVRER010000033">
    <property type="protein sequence ID" value="MDT0417841.1"/>
    <property type="molecule type" value="Genomic_DNA"/>
</dbReference>
<name>A0ABD5E8U4_9ACTN</name>
<reference evidence="4" key="1">
    <citation type="submission" date="2023-07" db="EMBL/GenBank/DDBJ databases">
        <title>30 novel species of actinomycetes from the DSMZ collection.</title>
        <authorList>
            <person name="Nouioui I."/>
        </authorList>
    </citation>
    <scope>NUCLEOTIDE SEQUENCE [LARGE SCALE GENOMIC DNA]</scope>
    <source>
        <strain evidence="4">DSM 41982</strain>
    </source>
</reference>
<feature type="signal peptide" evidence="2">
    <location>
        <begin position="1"/>
        <end position="39"/>
    </location>
</feature>
<protein>
    <recommendedName>
        <fullName evidence="5">ATP-binding protein</fullName>
    </recommendedName>
</protein>
<evidence type="ECO:0000256" key="1">
    <source>
        <dbReference type="SAM" id="MobiDB-lite"/>
    </source>
</evidence>
<dbReference type="AlphaFoldDB" id="A0ABD5E8U4"/>
<proteinExistence type="predicted"/>
<keyword evidence="2" id="KW-0732">Signal</keyword>
<gene>
    <name evidence="3" type="ORF">RM574_20375</name>
</gene>
<evidence type="ECO:0008006" key="5">
    <source>
        <dbReference type="Google" id="ProtNLM"/>
    </source>
</evidence>
<organism evidence="3 4">
    <name type="scientific">Streptomyces evansiae</name>
    <dbReference type="NCBI Taxonomy" id="3075535"/>
    <lineage>
        <taxon>Bacteria</taxon>
        <taxon>Bacillati</taxon>
        <taxon>Actinomycetota</taxon>
        <taxon>Actinomycetes</taxon>
        <taxon>Kitasatosporales</taxon>
        <taxon>Streptomycetaceae</taxon>
        <taxon>Streptomyces</taxon>
    </lineage>
</organism>
<dbReference type="Proteomes" id="UP001183607">
    <property type="component" value="Unassembled WGS sequence"/>
</dbReference>
<evidence type="ECO:0000256" key="2">
    <source>
        <dbReference type="SAM" id="SignalP"/>
    </source>
</evidence>
<comment type="caution">
    <text evidence="3">The sequence shown here is derived from an EMBL/GenBank/DDBJ whole genome shotgun (WGS) entry which is preliminary data.</text>
</comment>
<feature type="chain" id="PRO_5044753774" description="ATP-binding protein" evidence="2">
    <location>
        <begin position="40"/>
        <end position="136"/>
    </location>
</feature>
<feature type="region of interest" description="Disordered" evidence="1">
    <location>
        <begin position="97"/>
        <end position="118"/>
    </location>
</feature>
<evidence type="ECO:0000313" key="3">
    <source>
        <dbReference type="EMBL" id="MDT0417841.1"/>
    </source>
</evidence>
<evidence type="ECO:0000313" key="4">
    <source>
        <dbReference type="Proteomes" id="UP001183607"/>
    </source>
</evidence>
<dbReference type="RefSeq" id="WP_311677342.1">
    <property type="nucleotide sequence ID" value="NZ_JAVRER010000033.1"/>
</dbReference>
<accession>A0ABD5E8U4</accession>